<keyword evidence="3" id="KW-1185">Reference proteome</keyword>
<dbReference type="RefSeq" id="XP_043134638.1">
    <property type="nucleotide sequence ID" value="XM_043276684.1"/>
</dbReference>
<feature type="compositionally biased region" description="Basic residues" evidence="1">
    <location>
        <begin position="717"/>
        <end position="728"/>
    </location>
</feature>
<protein>
    <submittedName>
        <fullName evidence="2">Uncharacterized protein</fullName>
    </submittedName>
</protein>
<name>A0A7R7VK08_ASPCH</name>
<dbReference type="KEGG" id="ache:ACHE_30103S"/>
<feature type="region of interest" description="Disordered" evidence="1">
    <location>
        <begin position="109"/>
        <end position="192"/>
    </location>
</feature>
<accession>A0A7R7VK08</accession>
<evidence type="ECO:0000256" key="1">
    <source>
        <dbReference type="SAM" id="MobiDB-lite"/>
    </source>
</evidence>
<dbReference type="AlphaFoldDB" id="A0A7R7VK08"/>
<dbReference type="EMBL" id="AP024418">
    <property type="protein sequence ID" value="BCR86116.1"/>
    <property type="molecule type" value="Genomic_DNA"/>
</dbReference>
<feature type="compositionally biased region" description="Polar residues" evidence="1">
    <location>
        <begin position="730"/>
        <end position="752"/>
    </location>
</feature>
<reference evidence="2" key="1">
    <citation type="submission" date="2021-01" db="EMBL/GenBank/DDBJ databases">
        <authorList>
            <consortium name="Aspergillus chevalieri M1 genome sequencing consortium"/>
            <person name="Kazuki M."/>
            <person name="Futagami T."/>
        </authorList>
    </citation>
    <scope>NUCLEOTIDE SEQUENCE</scope>
    <source>
        <strain evidence="2">M1</strain>
    </source>
</reference>
<evidence type="ECO:0000313" key="3">
    <source>
        <dbReference type="Proteomes" id="UP000637239"/>
    </source>
</evidence>
<gene>
    <name evidence="2" type="ORF">ACHE_30103S</name>
</gene>
<evidence type="ECO:0000313" key="2">
    <source>
        <dbReference type="EMBL" id="BCR86116.1"/>
    </source>
</evidence>
<feature type="compositionally biased region" description="Polar residues" evidence="1">
    <location>
        <begin position="110"/>
        <end position="120"/>
    </location>
</feature>
<feature type="region of interest" description="Disordered" evidence="1">
    <location>
        <begin position="223"/>
        <end position="249"/>
    </location>
</feature>
<feature type="region of interest" description="Disordered" evidence="1">
    <location>
        <begin position="701"/>
        <end position="863"/>
    </location>
</feature>
<feature type="compositionally biased region" description="Low complexity" evidence="1">
    <location>
        <begin position="164"/>
        <end position="183"/>
    </location>
</feature>
<proteinExistence type="predicted"/>
<feature type="region of interest" description="Disordered" evidence="1">
    <location>
        <begin position="359"/>
        <end position="459"/>
    </location>
</feature>
<feature type="compositionally biased region" description="Polar residues" evidence="1">
    <location>
        <begin position="149"/>
        <end position="159"/>
    </location>
</feature>
<feature type="compositionally biased region" description="Low complexity" evidence="1">
    <location>
        <begin position="796"/>
        <end position="830"/>
    </location>
</feature>
<dbReference type="GeneID" id="66980475"/>
<feature type="compositionally biased region" description="Polar residues" evidence="1">
    <location>
        <begin position="436"/>
        <end position="459"/>
    </location>
</feature>
<sequence length="883" mass="95623">MRHPTILWYGCDHLTLTQLKCPLDVLNMEHTFDEITLACSGDSCCLCTLPAIPNIQELKNNWLSASKVAKFFKVEADDKNMEDLITLFFEMGHHVQCGEYAALTLDGATASRSPPASESGTPVPEPVIEPTQVPSPRSPVAKQSKRSRPVSQNKQPQNTKRNKTSTSKQSKTTTTVQSQTQSQIAQKPLTSQTTPAIQPNLMATAPGPAPAPNSTQTYAQAQRPVPSQPTPAFQPVPTPQSFPRRSFPTPVSPPLLEAEEDALLAETFLQWKHELDLAGGEFVRVDFEQIAAYIELEERSGIKNGNQDPSQGLTGAGAVFDAELQQVSKPPIAQPNVQAQGGHNQNPAQACVAFDTTAQQQRMGPVHHATQEFPNANTSAPPPLQKALIRHTANPSVHAHPVQPTTQTPVNVNGPAQVPLQGAPTQHPSGHDHPQHPTQKPVNVNIHSQRPQQPNTPIQHNVQSVPLHRALPQILPQQNVPQQDVPQQKAPPQAVPQQNVPPQSAPQQKAPIQHAVPQQTHNAPVRPEQTPYDGTNWGDKGVYLPDENVYFAGDKPHSPNSNTQPYTPLPELDTTFALSESDSLALQERFEEQASFLEFTNIDELCDESGDAMMLDVSASSEQHTAAVQGSQGQNVHQPIDPLLSSQYGNQAVYDRVQTSGSGRSTPSHMNMNMNTEQPLLQEFVQQPPQIVFYRNDPNAVTQPSSEEVHQIAAATKPKRKGRGRPRKAQTASVTIVDNGNSTTNPNRNAITQDAAPTNTASTTGPSATTTATTTKDPTRGISKATAATARVTKQSTTTTPPSASTTVTRTPRSRSNSNIKTNATTITTGRGRGRSTKKKDNEPKGTLVTIERPPADDTADPTEDYIQKYSNPVAMLTPCSSN</sequence>
<dbReference type="Proteomes" id="UP000637239">
    <property type="component" value="Chromosome 3"/>
</dbReference>
<organism evidence="2 3">
    <name type="scientific">Aspergillus chevalieri</name>
    <name type="common">Eurotium chevalieri</name>
    <dbReference type="NCBI Taxonomy" id="182096"/>
    <lineage>
        <taxon>Eukaryota</taxon>
        <taxon>Fungi</taxon>
        <taxon>Dikarya</taxon>
        <taxon>Ascomycota</taxon>
        <taxon>Pezizomycotina</taxon>
        <taxon>Eurotiomycetes</taxon>
        <taxon>Eurotiomycetidae</taxon>
        <taxon>Eurotiales</taxon>
        <taxon>Aspergillaceae</taxon>
        <taxon>Aspergillus</taxon>
        <taxon>Aspergillus subgen. Aspergillus</taxon>
    </lineage>
</organism>
<reference evidence="2" key="2">
    <citation type="submission" date="2021-02" db="EMBL/GenBank/DDBJ databases">
        <title>Aspergillus chevalieri M1 genome sequence.</title>
        <authorList>
            <person name="Kadooka C."/>
            <person name="Mori K."/>
            <person name="Futagami T."/>
        </authorList>
    </citation>
    <scope>NUCLEOTIDE SEQUENCE</scope>
    <source>
        <strain evidence="2">M1</strain>
    </source>
</reference>
<feature type="compositionally biased region" description="Low complexity" evidence="1">
    <location>
        <begin position="755"/>
        <end position="775"/>
    </location>
</feature>
<feature type="compositionally biased region" description="Low complexity" evidence="1">
    <location>
        <begin position="479"/>
        <end position="508"/>
    </location>
</feature>
<feature type="compositionally biased region" description="Pro residues" evidence="1">
    <location>
        <begin position="226"/>
        <end position="240"/>
    </location>
</feature>
<feature type="region of interest" description="Disordered" evidence="1">
    <location>
        <begin position="479"/>
        <end position="529"/>
    </location>
</feature>